<dbReference type="Pfam" id="PF17989">
    <property type="entry name" value="ALP_N"/>
    <property type="match status" value="1"/>
</dbReference>
<dbReference type="InterPro" id="IPR049067">
    <property type="entry name" value="MreB-like_C"/>
</dbReference>
<dbReference type="AlphaFoldDB" id="A0A5E4VEM7"/>
<dbReference type="SUPFAM" id="SSF53067">
    <property type="entry name" value="Actin-like ATPase domain"/>
    <property type="match status" value="2"/>
</dbReference>
<dbReference type="Gene3D" id="3.30.420.40">
    <property type="match status" value="2"/>
</dbReference>
<evidence type="ECO:0000313" key="3">
    <source>
        <dbReference type="EMBL" id="VVE10601.1"/>
    </source>
</evidence>
<dbReference type="EMBL" id="CABPRZ010000009">
    <property type="protein sequence ID" value="VVE10601.1"/>
    <property type="molecule type" value="Genomic_DNA"/>
</dbReference>
<sequence length="335" mass="36157">MENIVDVLACDIGYFAVKAAYRARGSVEKFSFPSVVSRATRTTLRSSAEYFGKNPNRVEVCVGGTTYSVDTSMSALPGSSVVRTEVDNFPQSEPYAALILACLQKIRASRVRCLVLGLPLHTMHKHTDYLKSRFSAAHHLSPHGVCVVDKVVVLPQPLGTFATLRAQGLISAERRTNTCIVDVGWHTTDAIVIEQDGTPDLDRSIGLSGGAARVVREVARLTSEKTGTRVDNLDRVDYALRTGEHLPVAGEAVDLRPFLRVALQDTQQITDAVLTALKTSEDLTVFVSGGGARFYVDALSKSMGFAVRHVDRSHMANALGFLTAAEAALKANGAR</sequence>
<evidence type="ECO:0000259" key="2">
    <source>
        <dbReference type="Pfam" id="PF21522"/>
    </source>
</evidence>
<dbReference type="InterPro" id="IPR040607">
    <property type="entry name" value="ALP_N"/>
</dbReference>
<accession>A0A5E4VEM7</accession>
<dbReference type="RefSeq" id="WP_150697398.1">
    <property type="nucleotide sequence ID" value="NZ_CABPRZ010000009.1"/>
</dbReference>
<proteinExistence type="predicted"/>
<organism evidence="3 4">
    <name type="scientific">Pandoraea terrae</name>
    <dbReference type="NCBI Taxonomy" id="1537710"/>
    <lineage>
        <taxon>Bacteria</taxon>
        <taxon>Pseudomonadati</taxon>
        <taxon>Pseudomonadota</taxon>
        <taxon>Betaproteobacteria</taxon>
        <taxon>Burkholderiales</taxon>
        <taxon>Burkholderiaceae</taxon>
        <taxon>Pandoraea</taxon>
    </lineage>
</organism>
<feature type="domain" description="Actin homologue MreB-like C-terminal" evidence="2">
    <location>
        <begin position="180"/>
        <end position="300"/>
    </location>
</feature>
<dbReference type="Pfam" id="PF21522">
    <property type="entry name" value="MreB-like_C"/>
    <property type="match status" value="1"/>
</dbReference>
<dbReference type="Proteomes" id="UP000414233">
    <property type="component" value="Unassembled WGS sequence"/>
</dbReference>
<protein>
    <submittedName>
        <fullName evidence="3">Uncharacterized protein</fullName>
    </submittedName>
</protein>
<dbReference type="InterPro" id="IPR043129">
    <property type="entry name" value="ATPase_NBD"/>
</dbReference>
<reference evidence="3 4" key="1">
    <citation type="submission" date="2019-08" db="EMBL/GenBank/DDBJ databases">
        <authorList>
            <person name="Peeters C."/>
        </authorList>
    </citation>
    <scope>NUCLEOTIDE SEQUENCE [LARGE SCALE GENOMIC DNA]</scope>
    <source>
        <strain evidence="3 4">LMG 30175</strain>
    </source>
</reference>
<dbReference type="OrthoDB" id="143284at2"/>
<evidence type="ECO:0000313" key="4">
    <source>
        <dbReference type="Proteomes" id="UP000414233"/>
    </source>
</evidence>
<feature type="domain" description="Actin-like protein N-terminal" evidence="1">
    <location>
        <begin position="9"/>
        <end position="159"/>
    </location>
</feature>
<keyword evidence="4" id="KW-1185">Reference proteome</keyword>
<evidence type="ECO:0000259" key="1">
    <source>
        <dbReference type="Pfam" id="PF17989"/>
    </source>
</evidence>
<name>A0A5E4VEM7_9BURK</name>
<gene>
    <name evidence="3" type="ORF">PTE30175_02541</name>
</gene>